<evidence type="ECO:0000256" key="2">
    <source>
        <dbReference type="ARBA" id="ARBA00006855"/>
    </source>
</evidence>
<evidence type="ECO:0000256" key="4">
    <source>
        <dbReference type="ARBA" id="ARBA00022692"/>
    </source>
</evidence>
<dbReference type="GO" id="GO:0005765">
    <property type="term" value="C:lysosomal membrane"/>
    <property type="evidence" value="ECO:0007669"/>
    <property type="project" value="TreeGrafter"/>
</dbReference>
<dbReference type="GO" id="GO:0015184">
    <property type="term" value="F:L-cystine transmembrane transporter activity"/>
    <property type="evidence" value="ECO:0007669"/>
    <property type="project" value="TreeGrafter"/>
</dbReference>
<comment type="caution">
    <text evidence="10">The sequence shown here is derived from an EMBL/GenBank/DDBJ whole genome shotgun (WGS) entry which is preliminary data.</text>
</comment>
<keyword evidence="4 9" id="KW-0812">Transmembrane</keyword>
<dbReference type="Proteomes" id="UP000728185">
    <property type="component" value="Unassembled WGS sequence"/>
</dbReference>
<evidence type="ECO:0000256" key="5">
    <source>
        <dbReference type="ARBA" id="ARBA00022737"/>
    </source>
</evidence>
<evidence type="ECO:0000256" key="7">
    <source>
        <dbReference type="ARBA" id="ARBA00023136"/>
    </source>
</evidence>
<dbReference type="GO" id="GO:0012505">
    <property type="term" value="C:endomembrane system"/>
    <property type="evidence" value="ECO:0007669"/>
    <property type="project" value="UniProtKB-SubCell"/>
</dbReference>
<sequence length="117" mass="12681">ATLNFRSKSTVGWSIGNVLLDFVGGVLSIVQIFMVAYNESDWASISGALGKLGLGLCTIGFDLLFIVQHFCLYRPISTSHVSYLRLAWVGDKDKVAHTSLLSSEEPSSGEFPIESVP</sequence>
<accession>A0A8E0RSP0</accession>
<evidence type="ECO:0000256" key="8">
    <source>
        <dbReference type="ARBA" id="ARBA00048473"/>
    </source>
</evidence>
<dbReference type="EMBL" id="LUCM01009638">
    <property type="protein sequence ID" value="KAA0186651.1"/>
    <property type="molecule type" value="Genomic_DNA"/>
</dbReference>
<keyword evidence="6 9" id="KW-1133">Transmembrane helix</keyword>
<gene>
    <name evidence="10" type="ORF">FBUS_00849</name>
</gene>
<organism evidence="10 11">
    <name type="scientific">Fasciolopsis buskii</name>
    <dbReference type="NCBI Taxonomy" id="27845"/>
    <lineage>
        <taxon>Eukaryota</taxon>
        <taxon>Metazoa</taxon>
        <taxon>Spiralia</taxon>
        <taxon>Lophotrochozoa</taxon>
        <taxon>Platyhelminthes</taxon>
        <taxon>Trematoda</taxon>
        <taxon>Digenea</taxon>
        <taxon>Plagiorchiida</taxon>
        <taxon>Echinostomata</taxon>
        <taxon>Echinostomatoidea</taxon>
        <taxon>Fasciolidae</taxon>
        <taxon>Fasciolopsis</taxon>
    </lineage>
</organism>
<comment type="similarity">
    <text evidence="2">Belongs to the cystinosin family.</text>
</comment>
<dbReference type="PANTHER" id="PTHR13131">
    <property type="entry name" value="CYSTINOSIN"/>
    <property type="match status" value="1"/>
</dbReference>
<dbReference type="Pfam" id="PF04193">
    <property type="entry name" value="PQ-loop"/>
    <property type="match status" value="1"/>
</dbReference>
<keyword evidence="7 9" id="KW-0472">Membrane</keyword>
<comment type="catalytic activity">
    <reaction evidence="8">
        <text>L-cystine(out) + H(+)(out) = L-cystine(in) + H(+)(in)</text>
        <dbReference type="Rhea" id="RHEA:66172"/>
        <dbReference type="ChEBI" id="CHEBI:15378"/>
        <dbReference type="ChEBI" id="CHEBI:35491"/>
    </reaction>
    <physiologicalReaction direction="left-to-right" evidence="8">
        <dbReference type="Rhea" id="RHEA:66173"/>
    </physiologicalReaction>
</comment>
<evidence type="ECO:0000256" key="1">
    <source>
        <dbReference type="ARBA" id="ARBA00004127"/>
    </source>
</evidence>
<dbReference type="OrthoDB" id="75720at2759"/>
<keyword evidence="3" id="KW-0813">Transport</keyword>
<keyword evidence="5" id="KW-0677">Repeat</keyword>
<dbReference type="PANTHER" id="PTHR13131:SF5">
    <property type="entry name" value="CYSTINOSIN"/>
    <property type="match status" value="1"/>
</dbReference>
<feature type="transmembrane region" description="Helical" evidence="9">
    <location>
        <begin position="48"/>
        <end position="67"/>
    </location>
</feature>
<evidence type="ECO:0000256" key="3">
    <source>
        <dbReference type="ARBA" id="ARBA00022448"/>
    </source>
</evidence>
<proteinExistence type="inferred from homology"/>
<protein>
    <submittedName>
        <fullName evidence="10">Cystinosin</fullName>
    </submittedName>
</protein>
<evidence type="ECO:0000313" key="11">
    <source>
        <dbReference type="Proteomes" id="UP000728185"/>
    </source>
</evidence>
<keyword evidence="11" id="KW-1185">Reference proteome</keyword>
<dbReference type="InterPro" id="IPR005282">
    <property type="entry name" value="LC_transporter"/>
</dbReference>
<name>A0A8E0RSP0_9TREM</name>
<dbReference type="InterPro" id="IPR006603">
    <property type="entry name" value="PQ-loop_rpt"/>
</dbReference>
<dbReference type="AlphaFoldDB" id="A0A8E0RSP0"/>
<comment type="subcellular location">
    <subcellularLocation>
        <location evidence="1">Endomembrane system</location>
        <topology evidence="1">Multi-pass membrane protein</topology>
    </subcellularLocation>
</comment>
<evidence type="ECO:0000256" key="6">
    <source>
        <dbReference type="ARBA" id="ARBA00022989"/>
    </source>
</evidence>
<reference evidence="10" key="1">
    <citation type="submission" date="2019-05" db="EMBL/GenBank/DDBJ databases">
        <title>Annotation for the trematode Fasciolopsis buski.</title>
        <authorList>
            <person name="Choi Y.-J."/>
        </authorList>
    </citation>
    <scope>NUCLEOTIDE SEQUENCE</scope>
    <source>
        <strain evidence="10">HT</strain>
        <tissue evidence="10">Whole worm</tissue>
    </source>
</reference>
<feature type="non-terminal residue" evidence="10">
    <location>
        <position position="1"/>
    </location>
</feature>
<evidence type="ECO:0000313" key="10">
    <source>
        <dbReference type="EMBL" id="KAA0186651.1"/>
    </source>
</evidence>
<feature type="transmembrane region" description="Helical" evidence="9">
    <location>
        <begin position="12"/>
        <end position="36"/>
    </location>
</feature>
<evidence type="ECO:0000256" key="9">
    <source>
        <dbReference type="SAM" id="Phobius"/>
    </source>
</evidence>